<name>A0A840CXL8_9BACT</name>
<keyword evidence="1" id="KW-0732">Signal</keyword>
<dbReference type="PROSITE" id="PS51257">
    <property type="entry name" value="PROKAR_LIPOPROTEIN"/>
    <property type="match status" value="1"/>
</dbReference>
<gene>
    <name evidence="2" type="ORF">GGR21_003087</name>
</gene>
<dbReference type="Proteomes" id="UP000555103">
    <property type="component" value="Unassembled WGS sequence"/>
</dbReference>
<comment type="caution">
    <text evidence="2">The sequence shown here is derived from an EMBL/GenBank/DDBJ whole genome shotgun (WGS) entry which is preliminary data.</text>
</comment>
<protein>
    <recommendedName>
        <fullName evidence="4">Lipocalin-like domain-containing protein</fullName>
    </recommendedName>
</protein>
<feature type="chain" id="PRO_5032295982" description="Lipocalin-like domain-containing protein" evidence="1">
    <location>
        <begin position="23"/>
        <end position="157"/>
    </location>
</feature>
<evidence type="ECO:0008006" key="4">
    <source>
        <dbReference type="Google" id="ProtNLM"/>
    </source>
</evidence>
<evidence type="ECO:0000313" key="3">
    <source>
        <dbReference type="Proteomes" id="UP000555103"/>
    </source>
</evidence>
<dbReference type="RefSeq" id="WP_183308032.1">
    <property type="nucleotide sequence ID" value="NZ_JACIEP010000011.1"/>
</dbReference>
<accession>A0A840CXL8</accession>
<feature type="signal peptide" evidence="1">
    <location>
        <begin position="1"/>
        <end position="22"/>
    </location>
</feature>
<organism evidence="2 3">
    <name type="scientific">Dysgonomonas hofstadii</name>
    <dbReference type="NCBI Taxonomy" id="637886"/>
    <lineage>
        <taxon>Bacteria</taxon>
        <taxon>Pseudomonadati</taxon>
        <taxon>Bacteroidota</taxon>
        <taxon>Bacteroidia</taxon>
        <taxon>Bacteroidales</taxon>
        <taxon>Dysgonomonadaceae</taxon>
        <taxon>Dysgonomonas</taxon>
    </lineage>
</organism>
<keyword evidence="3" id="KW-1185">Reference proteome</keyword>
<sequence>MRKLLSLLVLSFLLAGCSSDTEEPDTKELYEFFLAGIWKPAVFENFPTDGNSEDLGSVFTFNEDKTGSVQIIESIEDNKYTFSATYDINKWEIKEYDSTGKDYVITFDIEKNVGGLPTKVSYLLLINHIEATMLYTTDLTTTKKTSYLKTKSIDLAE</sequence>
<evidence type="ECO:0000256" key="1">
    <source>
        <dbReference type="SAM" id="SignalP"/>
    </source>
</evidence>
<dbReference type="AlphaFoldDB" id="A0A840CXL8"/>
<evidence type="ECO:0000313" key="2">
    <source>
        <dbReference type="EMBL" id="MBB4037172.1"/>
    </source>
</evidence>
<proteinExistence type="predicted"/>
<reference evidence="2 3" key="1">
    <citation type="submission" date="2020-08" db="EMBL/GenBank/DDBJ databases">
        <title>Genomic Encyclopedia of Type Strains, Phase IV (KMG-IV): sequencing the most valuable type-strain genomes for metagenomic binning, comparative biology and taxonomic classification.</title>
        <authorList>
            <person name="Goeker M."/>
        </authorList>
    </citation>
    <scope>NUCLEOTIDE SEQUENCE [LARGE SCALE GENOMIC DNA]</scope>
    <source>
        <strain evidence="2 3">DSM 104969</strain>
    </source>
</reference>
<dbReference type="EMBL" id="JACIEP010000011">
    <property type="protein sequence ID" value="MBB4037172.1"/>
    <property type="molecule type" value="Genomic_DNA"/>
</dbReference>